<evidence type="ECO:0000256" key="1">
    <source>
        <dbReference type="SAM" id="MobiDB-lite"/>
    </source>
</evidence>
<sequence length="89" mass="9961">MVSVHQLFSDELPDTEDLSKLSASRYEVSHHRPEKPQDLAVASLLERQRRLLHRPPRIDPVFRASGIPKPHLGVTPDPLNVDPAALEGL</sequence>
<evidence type="ECO:0000313" key="2">
    <source>
        <dbReference type="EMBL" id="OLQ09930.1"/>
    </source>
</evidence>
<evidence type="ECO:0000313" key="3">
    <source>
        <dbReference type="Proteomes" id="UP000186817"/>
    </source>
</evidence>
<keyword evidence="3" id="KW-1185">Reference proteome</keyword>
<accession>A0A1Q9ER92</accession>
<proteinExistence type="predicted"/>
<gene>
    <name evidence="2" type="ORF">AK812_SmicGene6372</name>
</gene>
<reference evidence="2 3" key="1">
    <citation type="submission" date="2016-02" db="EMBL/GenBank/DDBJ databases">
        <title>Genome analysis of coral dinoflagellate symbionts highlights evolutionary adaptations to a symbiotic lifestyle.</title>
        <authorList>
            <person name="Aranda M."/>
            <person name="Li Y."/>
            <person name="Liew Y.J."/>
            <person name="Baumgarten S."/>
            <person name="Simakov O."/>
            <person name="Wilson M."/>
            <person name="Piel J."/>
            <person name="Ashoor H."/>
            <person name="Bougouffa S."/>
            <person name="Bajic V.B."/>
            <person name="Ryu T."/>
            <person name="Ravasi T."/>
            <person name="Bayer T."/>
            <person name="Micklem G."/>
            <person name="Kim H."/>
            <person name="Bhak J."/>
            <person name="Lajeunesse T.C."/>
            <person name="Voolstra C.R."/>
        </authorList>
    </citation>
    <scope>NUCLEOTIDE SEQUENCE [LARGE SCALE GENOMIC DNA]</scope>
    <source>
        <strain evidence="2 3">CCMP2467</strain>
    </source>
</reference>
<dbReference type="AlphaFoldDB" id="A0A1Q9ER92"/>
<dbReference type="EMBL" id="LSRX01000087">
    <property type="protein sequence ID" value="OLQ09930.1"/>
    <property type="molecule type" value="Genomic_DNA"/>
</dbReference>
<protein>
    <submittedName>
        <fullName evidence="2">Uncharacterized protein</fullName>
    </submittedName>
</protein>
<name>A0A1Q9ER92_SYMMI</name>
<dbReference type="Proteomes" id="UP000186817">
    <property type="component" value="Unassembled WGS sequence"/>
</dbReference>
<comment type="caution">
    <text evidence="2">The sequence shown here is derived from an EMBL/GenBank/DDBJ whole genome shotgun (WGS) entry which is preliminary data.</text>
</comment>
<organism evidence="2 3">
    <name type="scientific">Symbiodinium microadriaticum</name>
    <name type="common">Dinoflagellate</name>
    <name type="synonym">Zooxanthella microadriatica</name>
    <dbReference type="NCBI Taxonomy" id="2951"/>
    <lineage>
        <taxon>Eukaryota</taxon>
        <taxon>Sar</taxon>
        <taxon>Alveolata</taxon>
        <taxon>Dinophyceae</taxon>
        <taxon>Suessiales</taxon>
        <taxon>Symbiodiniaceae</taxon>
        <taxon>Symbiodinium</taxon>
    </lineage>
</organism>
<feature type="region of interest" description="Disordered" evidence="1">
    <location>
        <begin position="62"/>
        <end position="89"/>
    </location>
</feature>